<evidence type="ECO:0000256" key="2">
    <source>
        <dbReference type="SAM" id="SignalP"/>
    </source>
</evidence>
<protein>
    <submittedName>
        <fullName evidence="3">Uncharacterized protein</fullName>
    </submittedName>
</protein>
<feature type="chain" id="PRO_5039942955" evidence="2">
    <location>
        <begin position="20"/>
        <end position="174"/>
    </location>
</feature>
<accession>A0A9J6BWT8</accession>
<keyword evidence="1" id="KW-1133">Transmembrane helix</keyword>
<evidence type="ECO:0000313" key="4">
    <source>
        <dbReference type="Proteomes" id="UP001107558"/>
    </source>
</evidence>
<keyword evidence="2" id="KW-0732">Signal</keyword>
<feature type="transmembrane region" description="Helical" evidence="1">
    <location>
        <begin position="138"/>
        <end position="158"/>
    </location>
</feature>
<name>A0A9J6BWT8_POLVA</name>
<evidence type="ECO:0000313" key="3">
    <source>
        <dbReference type="EMBL" id="KAG5674356.1"/>
    </source>
</evidence>
<keyword evidence="1" id="KW-0812">Transmembrane</keyword>
<feature type="signal peptide" evidence="2">
    <location>
        <begin position="1"/>
        <end position="19"/>
    </location>
</feature>
<reference evidence="3" key="1">
    <citation type="submission" date="2021-03" db="EMBL/GenBank/DDBJ databases">
        <title>Chromosome level genome of the anhydrobiotic midge Polypedilum vanderplanki.</title>
        <authorList>
            <person name="Yoshida Y."/>
            <person name="Kikawada T."/>
            <person name="Gusev O."/>
        </authorList>
    </citation>
    <scope>NUCLEOTIDE SEQUENCE</scope>
    <source>
        <strain evidence="3">NIAS01</strain>
        <tissue evidence="3">Whole body or cell culture</tissue>
    </source>
</reference>
<sequence>MKQIIAMCILLVLINPAFTIQCGDEMPDDVEYDCNDSEADDALLKNNTFYATIKETMTSKNYSNYDRYLKFPERVDCIIDDLKTKNAISTLDDSTYEFVQSEEDEKFEITFKNITITMQYLERMIQDASFDCQGMNTFRIMFIIFLVVITIVCLGLCIRVRLIKRVKWSSVEQQ</sequence>
<proteinExistence type="predicted"/>
<gene>
    <name evidence="3" type="ORF">PVAND_004331</name>
</gene>
<dbReference type="OrthoDB" id="10628529at2759"/>
<comment type="caution">
    <text evidence="3">The sequence shown here is derived from an EMBL/GenBank/DDBJ whole genome shotgun (WGS) entry which is preliminary data.</text>
</comment>
<evidence type="ECO:0000256" key="1">
    <source>
        <dbReference type="SAM" id="Phobius"/>
    </source>
</evidence>
<keyword evidence="1" id="KW-0472">Membrane</keyword>
<organism evidence="3 4">
    <name type="scientific">Polypedilum vanderplanki</name>
    <name type="common">Sleeping chironomid midge</name>
    <dbReference type="NCBI Taxonomy" id="319348"/>
    <lineage>
        <taxon>Eukaryota</taxon>
        <taxon>Metazoa</taxon>
        <taxon>Ecdysozoa</taxon>
        <taxon>Arthropoda</taxon>
        <taxon>Hexapoda</taxon>
        <taxon>Insecta</taxon>
        <taxon>Pterygota</taxon>
        <taxon>Neoptera</taxon>
        <taxon>Endopterygota</taxon>
        <taxon>Diptera</taxon>
        <taxon>Nematocera</taxon>
        <taxon>Chironomoidea</taxon>
        <taxon>Chironomidae</taxon>
        <taxon>Chironominae</taxon>
        <taxon>Polypedilum</taxon>
        <taxon>Polypedilum</taxon>
    </lineage>
</organism>
<keyword evidence="4" id="KW-1185">Reference proteome</keyword>
<dbReference type="EMBL" id="JADBJN010000002">
    <property type="protein sequence ID" value="KAG5674356.1"/>
    <property type="molecule type" value="Genomic_DNA"/>
</dbReference>
<dbReference type="Proteomes" id="UP001107558">
    <property type="component" value="Chromosome 2"/>
</dbReference>
<dbReference type="AlphaFoldDB" id="A0A9J6BWT8"/>